<dbReference type="PANTHER" id="PTHR36932:SF1">
    <property type="entry name" value="CAPSULAR POLYSACCHARIDE BIOSYNTHESIS PROTEIN"/>
    <property type="match status" value="1"/>
</dbReference>
<dbReference type="PANTHER" id="PTHR36932">
    <property type="entry name" value="CAPSULAR POLYSACCHARIDE BIOSYNTHESIS PROTEIN"/>
    <property type="match status" value="1"/>
</dbReference>
<dbReference type="Gene3D" id="3.40.50.12780">
    <property type="entry name" value="N-terminal domain of ligase-like"/>
    <property type="match status" value="1"/>
</dbReference>
<dbReference type="EMBL" id="CYXP01000001">
    <property type="protein sequence ID" value="CUM88776.1"/>
    <property type="molecule type" value="Genomic_DNA"/>
</dbReference>
<dbReference type="RefSeq" id="WP_057318889.1">
    <property type="nucleotide sequence ID" value="NZ_CYXP01000001.1"/>
</dbReference>
<evidence type="ECO:0000313" key="2">
    <source>
        <dbReference type="Proteomes" id="UP000095591"/>
    </source>
</evidence>
<dbReference type="Proteomes" id="UP000095591">
    <property type="component" value="Unassembled WGS sequence"/>
</dbReference>
<sequence>MNLRKYLKESCKYMLRSYPIIRPYVKEVEGLFTMSQEELNKRNEQRFLEIFSKAYDKSPFYHKLYTEAGIKKEDITCLADIKKLPIITKEMVKQNREVMLTVPRFMVHGGCTSGTTGTPLKVYKDWKAIWRSQAYLYVMRKKCGFTYGQSFVSLRGNLDKRDMMLKVHISNTVYFSSYNINPEKVKFYHEQIVKQKPVAIEGYPSSLYTLALMLRDAGLELYIPIAFTSSETLLDYQREQIEQQLHTEIFDLYGMTEESICLHETLNHKGYYEAPGFSINEYLEDGEICTSLINDAFPLIRYRSNDVIELYKGSEFEGNKFLIQRIEGRKEDYIVCKDGSKVMRLDFLFKGVSHVRKSQLIQKKDNCLLINIVPEEGFCDADRELVKQNLFHRLGEGNIDYQIAIIKESEILYSSNGKFKYLINSKTVKV</sequence>
<protein>
    <submittedName>
        <fullName evidence="1">Phenylacetate-coenzyme A ligase</fullName>
        <ecNumber evidence="1">6.2.1.30</ecNumber>
    </submittedName>
</protein>
<name>A0A173SFK8_PARDI</name>
<dbReference type="AlphaFoldDB" id="A0A173SFK8"/>
<dbReference type="EC" id="6.2.1.30" evidence="1"/>
<organism evidence="1 2">
    <name type="scientific">Parabacteroides distasonis</name>
    <dbReference type="NCBI Taxonomy" id="823"/>
    <lineage>
        <taxon>Bacteria</taxon>
        <taxon>Pseudomonadati</taxon>
        <taxon>Bacteroidota</taxon>
        <taxon>Bacteroidia</taxon>
        <taxon>Bacteroidales</taxon>
        <taxon>Tannerellaceae</taxon>
        <taxon>Parabacteroides</taxon>
    </lineage>
</organism>
<proteinExistence type="predicted"/>
<evidence type="ECO:0000313" key="1">
    <source>
        <dbReference type="EMBL" id="CUM88776.1"/>
    </source>
</evidence>
<dbReference type="InterPro" id="IPR053158">
    <property type="entry name" value="CapK_Type1_Caps_Biosynth"/>
</dbReference>
<gene>
    <name evidence="1" type="primary">paaK_4</name>
    <name evidence="1" type="ORF">ERS852429_01071</name>
</gene>
<dbReference type="InterPro" id="IPR042099">
    <property type="entry name" value="ANL_N_sf"/>
</dbReference>
<reference evidence="1 2" key="1">
    <citation type="submission" date="2015-09" db="EMBL/GenBank/DDBJ databases">
        <authorList>
            <consortium name="Pathogen Informatics"/>
        </authorList>
    </citation>
    <scope>NUCLEOTIDE SEQUENCE [LARGE SCALE GENOMIC DNA]</scope>
    <source>
        <strain evidence="1 2">2789STDY5608872</strain>
    </source>
</reference>
<dbReference type="GO" id="GO:0047475">
    <property type="term" value="F:phenylacetate-CoA ligase activity"/>
    <property type="evidence" value="ECO:0007669"/>
    <property type="project" value="UniProtKB-EC"/>
</dbReference>
<accession>A0A173SFK8</accession>
<dbReference type="SUPFAM" id="SSF56801">
    <property type="entry name" value="Acetyl-CoA synthetase-like"/>
    <property type="match status" value="1"/>
</dbReference>
<keyword evidence="1" id="KW-0436">Ligase</keyword>